<dbReference type="EMBL" id="CP146022">
    <property type="protein sequence ID" value="WWQ67945.1"/>
    <property type="molecule type" value="Genomic_DNA"/>
</dbReference>
<protein>
    <submittedName>
        <fullName evidence="1">Transposase</fullName>
    </submittedName>
</protein>
<reference evidence="1" key="1">
    <citation type="journal article" date="2025" name="Int. J. Syst. Evol. Microbiol.">
        <title>Streptomyces citrinus sp. nov., with yellow diffusible pigment.</title>
        <authorList>
            <person name="He Y."/>
            <person name="Yang E."/>
            <person name="Xu J."/>
            <person name="Sun Y."/>
            <person name="Sun L."/>
        </authorList>
    </citation>
    <scope>NUCLEOTIDE SEQUENCE</scope>
    <source>
        <strain evidence="1">Q6</strain>
    </source>
</reference>
<sequence length="160" mass="18019">MGSKYTKRYTEEFKRDAIALVDPSGKTVTAVACELGISSESLRGCYRKAKADQGVGAPDELTGAERKKLRRLRRENREQQQTIEILRKEKKSIQWAPFGLASASDENPPPWVVTSCAVLVAVVRSRDGRGRWRKLEWASSGRRRCRVVPRVRKKKYGAGA</sequence>
<keyword evidence="2" id="KW-1185">Reference proteome</keyword>
<evidence type="ECO:0000313" key="1">
    <source>
        <dbReference type="EMBL" id="WWQ67945.1"/>
    </source>
</evidence>
<evidence type="ECO:0000313" key="2">
    <source>
        <dbReference type="Proteomes" id="UP001432251"/>
    </source>
</evidence>
<gene>
    <name evidence="1" type="ORF">V2W30_34515</name>
</gene>
<proteinExistence type="predicted"/>
<organism evidence="1 2">
    <name type="scientific">Streptomyces citrinus</name>
    <dbReference type="NCBI Taxonomy" id="3118173"/>
    <lineage>
        <taxon>Bacteria</taxon>
        <taxon>Bacillati</taxon>
        <taxon>Actinomycetota</taxon>
        <taxon>Actinomycetes</taxon>
        <taxon>Kitasatosporales</taxon>
        <taxon>Streptomycetaceae</taxon>
        <taxon>Streptomyces</taxon>
    </lineage>
</organism>
<accession>A0ACD5ALN2</accession>
<dbReference type="Proteomes" id="UP001432251">
    <property type="component" value="Chromosome"/>
</dbReference>
<name>A0ACD5ALN2_9ACTN</name>